<dbReference type="AlphaFoldDB" id="A0A1G6MPJ9"/>
<dbReference type="STRING" id="28234.SAMN04488588_1316"/>
<evidence type="ECO:0000256" key="1">
    <source>
        <dbReference type="ARBA" id="ARBA00022747"/>
    </source>
</evidence>
<proteinExistence type="predicted"/>
<dbReference type="RefSeq" id="WP_091403860.1">
    <property type="nucleotide sequence ID" value="NZ_FMYV01000005.1"/>
</dbReference>
<dbReference type="GO" id="GO:0003677">
    <property type="term" value="F:DNA binding"/>
    <property type="evidence" value="ECO:0007669"/>
    <property type="project" value="UniProtKB-KW"/>
</dbReference>
<keyword evidence="1" id="KW-0680">Restriction system</keyword>
<evidence type="ECO:0000313" key="4">
    <source>
        <dbReference type="Proteomes" id="UP000199322"/>
    </source>
</evidence>
<dbReference type="GO" id="GO:0009307">
    <property type="term" value="P:DNA restriction-modification system"/>
    <property type="evidence" value="ECO:0007669"/>
    <property type="project" value="UniProtKB-KW"/>
</dbReference>
<gene>
    <name evidence="3" type="ORF">SAMN04488588_1316</name>
</gene>
<keyword evidence="4" id="KW-1185">Reference proteome</keyword>
<evidence type="ECO:0000313" key="3">
    <source>
        <dbReference type="EMBL" id="SDC56885.1"/>
    </source>
</evidence>
<reference evidence="3 4" key="1">
    <citation type="submission" date="2016-10" db="EMBL/GenBank/DDBJ databases">
        <authorList>
            <person name="de Groot N.N."/>
        </authorList>
    </citation>
    <scope>NUCLEOTIDE SEQUENCE [LARGE SCALE GENOMIC DNA]</scope>
    <source>
        <strain evidence="3 4">WG14</strain>
    </source>
</reference>
<evidence type="ECO:0000256" key="2">
    <source>
        <dbReference type="ARBA" id="ARBA00023125"/>
    </source>
</evidence>
<dbReference type="InterPro" id="IPR044946">
    <property type="entry name" value="Restrct_endonuc_typeI_TRD_sf"/>
</dbReference>
<protein>
    <recommendedName>
        <fullName evidence="5">Type I restriction modification DNA specificity domain-containing protein</fullName>
    </recommendedName>
</protein>
<dbReference type="EMBL" id="FMYV01000005">
    <property type="protein sequence ID" value="SDC56885.1"/>
    <property type="molecule type" value="Genomic_DNA"/>
</dbReference>
<dbReference type="Gene3D" id="3.90.220.20">
    <property type="entry name" value="DNA methylase specificity domains"/>
    <property type="match status" value="1"/>
</dbReference>
<dbReference type="PANTHER" id="PTHR30408">
    <property type="entry name" value="TYPE-1 RESTRICTION ENZYME ECOKI SPECIFICITY PROTEIN"/>
    <property type="match status" value="1"/>
</dbReference>
<sequence length="493" mass="59121">MNYFERIQDLAEEKDINKVFDQVINYYEKIQKDEPLENKENDKKIYDLIKERYDEIDLFEVYREYIEVYLRRYDGVSHKAYAYYSNYIKELTNHSKIKTALICDSYDFLEIIPELLTKFKKINFTLLSQNSDLQKITLLMQNKYKNIEIKELEKYDLVISNVHGLAYKISSSQTDYEFEKYISEKRKNISKEIIWNYQKSKKYINILTEPTILKDEYNFTTKEFIKENSSIQKIIDYSYWNANNNVKEKMFFEMTTDPSEQNQVDIGNSARRTVAIEFDSLLNDYHLSKYDNIRPITNYEEYLKEFDNVKKLKEIADIKITSKRIFFGANGDIEIKVIHPHNIKDKNGIFEYYSYKNENVHKKIYDKLNFVKKGDILIPTFGRLHRIIKINEDHKNLTCSHSYAILRIKDQKAIKPDYVYSFLQTDMMTKKIKTLSYNRLMPTINPEELNEIKIPIVSLEKQEKFTKEFLENKIENRKTQEKLERLVSKLKGA</sequence>
<dbReference type="PANTHER" id="PTHR30408:SF12">
    <property type="entry name" value="TYPE I RESTRICTION ENZYME MJAVIII SPECIFICITY SUBUNIT"/>
    <property type="match status" value="1"/>
</dbReference>
<accession>A0A1G6MPJ9</accession>
<name>A0A1G6MPJ9_9BACT</name>
<keyword evidence="2" id="KW-0238">DNA-binding</keyword>
<dbReference type="InterPro" id="IPR052021">
    <property type="entry name" value="Type-I_RS_S_subunit"/>
</dbReference>
<organism evidence="3 4">
    <name type="scientific">Geotoga petraea</name>
    <dbReference type="NCBI Taxonomy" id="28234"/>
    <lineage>
        <taxon>Bacteria</taxon>
        <taxon>Thermotogati</taxon>
        <taxon>Thermotogota</taxon>
        <taxon>Thermotogae</taxon>
        <taxon>Petrotogales</taxon>
        <taxon>Petrotogaceae</taxon>
        <taxon>Geotoga</taxon>
    </lineage>
</organism>
<evidence type="ECO:0008006" key="5">
    <source>
        <dbReference type="Google" id="ProtNLM"/>
    </source>
</evidence>
<dbReference type="Proteomes" id="UP000199322">
    <property type="component" value="Unassembled WGS sequence"/>
</dbReference>
<dbReference type="SUPFAM" id="SSF116734">
    <property type="entry name" value="DNA methylase specificity domain"/>
    <property type="match status" value="1"/>
</dbReference>